<proteinExistence type="predicted"/>
<sequence>MVDSYEFKSLRKEYLKDFNFDIASLFASSSNIDFEEFESAHLLPKQAEVLSSIESGNISKIILSGGIASGKTFLACYLFIKSLLANKDKYSKSNNNLILGNSQNSIEINVLGEMETICDLLHISFEKKKQNTTFVLIDGLRVNLYGGDKATDFKRLRGSNSSLMFINEATTLNRETIREALKRLRNGQEVAIFDTNPDFPTHFFKTDFIDKTEVYTTYNFTTYDNIKISKSFIETQETLYKDLPTYKARILLGEWVASGESIFTNINMVASYEFISPVCYIDPAFSIGGDNTAVCVLERSSDNKFYTYIYQDQRPVNDPYMLSMIKSIITTFNVNTLYIEDRDNTMGLGSVTKEFLNLRNNMNNYYRIAPIKPLSNKFNRVCCLITPFASGCMHILNFSSKSAINDIFLYKGDLSVHDDALDALANAYLLLTSSRSTKSTQFAKFRYL</sequence>
<dbReference type="InterPro" id="IPR035421">
    <property type="entry name" value="Terminase_6C"/>
</dbReference>
<dbReference type="EMBL" id="CP025787">
    <property type="protein sequence ID" value="AWG43368.1"/>
    <property type="molecule type" value="Genomic_DNA"/>
</dbReference>
<keyword evidence="3" id="KW-0614">Plasmid</keyword>
<organism evidence="3 5">
    <name type="scientific">Candidatus Borreliella tachyglossi</name>
    <dbReference type="NCBI Taxonomy" id="1964448"/>
    <lineage>
        <taxon>Bacteria</taxon>
        <taxon>Pseudomonadati</taxon>
        <taxon>Spirochaetota</taxon>
        <taxon>Spirochaetia</taxon>
        <taxon>Spirochaetales</taxon>
        <taxon>Borreliaceae</taxon>
        <taxon>Borreliella</taxon>
    </lineage>
</organism>
<dbReference type="AlphaFoldDB" id="A0A2S1LYJ2"/>
<dbReference type="Pfam" id="PF03237">
    <property type="entry name" value="Terminase_6N"/>
    <property type="match status" value="1"/>
</dbReference>
<geneLocation type="plasmid" evidence="4 5">
    <name>pl20</name>
</geneLocation>
<geneLocation type="plasmid" evidence="3 5">
    <name>pl29</name>
</geneLocation>
<evidence type="ECO:0000313" key="3">
    <source>
        <dbReference type="EMBL" id="AWG43368.1"/>
    </source>
</evidence>
<accession>A0A2S1LYJ2</accession>
<dbReference type="EMBL" id="CP025789">
    <property type="protein sequence ID" value="AWG43417.1"/>
    <property type="molecule type" value="Genomic_DNA"/>
</dbReference>
<feature type="domain" description="Terminase large subunit gp17-like C-terminal" evidence="2">
    <location>
        <begin position="280"/>
        <end position="429"/>
    </location>
</feature>
<dbReference type="NCBIfam" id="TIGR01547">
    <property type="entry name" value="phage_term_2"/>
    <property type="match status" value="1"/>
</dbReference>
<keyword evidence="5" id="KW-1185">Reference proteome</keyword>
<evidence type="ECO:0000256" key="1">
    <source>
        <dbReference type="ARBA" id="ARBA00022612"/>
    </source>
</evidence>
<dbReference type="Proteomes" id="UP000244655">
    <property type="component" value="Plasmid pl20"/>
</dbReference>
<gene>
    <name evidence="3" type="ORF">CR532_05045</name>
    <name evidence="4" type="ORF">CR532_05185</name>
</gene>
<name>A0A2S1LYJ2_9SPIR</name>
<dbReference type="InterPro" id="IPR006437">
    <property type="entry name" value="Phage_terminase_lsu"/>
</dbReference>
<protein>
    <submittedName>
        <fullName evidence="3">PBSX family phage terminase large subunit</fullName>
    </submittedName>
</protein>
<reference evidence="3 5" key="1">
    <citation type="submission" date="2018-01" db="EMBL/GenBank/DDBJ databases">
        <title>Genome sequence of Borrelia tachyglossi.</title>
        <authorList>
            <person name="Gofton A.W."/>
        </authorList>
    </citation>
    <scope>NUCLEOTIDE SEQUENCE [LARGE SCALE GENOMIC DNA]</scope>
    <source>
        <strain evidence="3 5">Bc-F10-1268</strain>
        <plasmid evidence="4 5">pl20</plasmid>
        <plasmid evidence="3 5">pl29</plasmid>
    </source>
</reference>
<dbReference type="Pfam" id="PF17289">
    <property type="entry name" value="Terminase_6C"/>
    <property type="match status" value="1"/>
</dbReference>
<evidence type="ECO:0000259" key="2">
    <source>
        <dbReference type="Pfam" id="PF17289"/>
    </source>
</evidence>
<dbReference type="Gene3D" id="3.40.50.300">
    <property type="entry name" value="P-loop containing nucleotide triphosphate hydrolases"/>
    <property type="match status" value="1"/>
</dbReference>
<evidence type="ECO:0000313" key="4">
    <source>
        <dbReference type="EMBL" id="AWG43417.1"/>
    </source>
</evidence>
<dbReference type="InterPro" id="IPR027417">
    <property type="entry name" value="P-loop_NTPase"/>
</dbReference>
<evidence type="ECO:0000313" key="5">
    <source>
        <dbReference type="Proteomes" id="UP000244655"/>
    </source>
</evidence>
<dbReference type="RefSeq" id="WP_108729765.1">
    <property type="nucleotide sequence ID" value="NZ_CP025787.1"/>
</dbReference>
<keyword evidence="1" id="KW-1188">Viral release from host cell</keyword>
<dbReference type="OrthoDB" id="352476at2"/>
<dbReference type="Proteomes" id="UP000244655">
    <property type="component" value="Plasmid pl29"/>
</dbReference>